<sequence length="732" mass="83210">MPLESSIAAGAQPPIAAKKPHRVTFGYVSDEDRGPNPMNPPRYHDDPYFWMRDDDRKDLAVIQHLKEEKAYFEARTADIASLRDVIYTEHISHIKEDDMSAPYVNGQYRYYTREVKGKSYKIYCRVARDKEPGDTAAEEVILDVNQVAEGKPFCDVKAVESAPPKHDLVAFSVDMSGNEVYTIEFKSMSNPTTQVIADKVSGTNGKIVWGFDHTSIFYVTKDDTLRDNKVWRHVMGKPQSDDVCLYEEKNPLFSAFMYKAADANTLIVGSESSETTEVHLLDLRKGNTHNTLEIVRPREKGVRYDVDMHGTSHLLILTNEGGAVNHKLLMVPREQLSDWSRVLVEHSEDIFMESVAVRSRYLVVAGRRAGLTRIWTMTVDPQDGVFKVGTELREVEMKEPIFTVHLVESQMVEYEESMFRMEYSSLATPNTWFDVNPHDHSRTAVKVREVGGGFDAANYKVERRFATAPDQAKIPISIVYHKDLDMSQPQPCMLYGYGSYGISMDPQFSIQHLPYCDRGMIFAIAHIRGGSEMGRAWYEIGAKYLTKRNTFSDFISAAECLIDAKLTTPSQLACEGRSAGGLLVGAVLNMRPDLFKVALAGVPFVDVMTTMCDPSIPLTTGEWEEWGNPNEYKYYDYMLSYSPVDNVRAQEYPNIMVQCGLHDPRVAYWEPAKWVSKLRAYKTDGNEILLNMDMESGHFSAKDRYKFWKESAIQQAFVCKHLKSTVRLLARR</sequence>
<evidence type="ECO:0000256" key="2">
    <source>
        <dbReference type="ARBA" id="ARBA00005228"/>
    </source>
</evidence>
<dbReference type="InterPro" id="IPR002471">
    <property type="entry name" value="Pept_S9_AS"/>
</dbReference>
<evidence type="ECO:0000313" key="11">
    <source>
        <dbReference type="Proteomes" id="UP000419144"/>
    </source>
</evidence>
<keyword evidence="4 7" id="KW-0378">Hydrolase</keyword>
<dbReference type="Gene3D" id="3.40.50.1820">
    <property type="entry name" value="alpha/beta hydrolase"/>
    <property type="match status" value="1"/>
</dbReference>
<comment type="function">
    <text evidence="6">Serine peptidase whose precise substrate specificity remains unclear. Does not cleave peptides after a arginine or lysine residue. Regulates trans-Golgi network morphology and sorting by regulating the membrane binding of the AP-1 complex. May play a role in the regulation of synaptic vesicle exocytosis.</text>
</comment>
<evidence type="ECO:0000259" key="8">
    <source>
        <dbReference type="Pfam" id="PF00326"/>
    </source>
</evidence>
<evidence type="ECO:0000256" key="1">
    <source>
        <dbReference type="ARBA" id="ARBA00001070"/>
    </source>
</evidence>
<dbReference type="PROSITE" id="PS00708">
    <property type="entry name" value="PRO_ENDOPEP_SER"/>
    <property type="match status" value="1"/>
</dbReference>
<dbReference type="AlphaFoldDB" id="A0A640KB03"/>
<dbReference type="EC" id="3.4.21.-" evidence="7"/>
<dbReference type="PANTHER" id="PTHR11757">
    <property type="entry name" value="PROTEASE FAMILY S9A OLIGOPEPTIDASE"/>
    <property type="match status" value="1"/>
</dbReference>
<dbReference type="InterPro" id="IPR023302">
    <property type="entry name" value="Pept_S9A_N"/>
</dbReference>
<organism evidence="10 11">
    <name type="scientific">Leishmania tarentolae</name>
    <name type="common">Sauroleishmania tarentolae</name>
    <dbReference type="NCBI Taxonomy" id="5689"/>
    <lineage>
        <taxon>Eukaryota</taxon>
        <taxon>Discoba</taxon>
        <taxon>Euglenozoa</taxon>
        <taxon>Kinetoplastea</taxon>
        <taxon>Metakinetoplastina</taxon>
        <taxon>Trypanosomatida</taxon>
        <taxon>Trypanosomatidae</taxon>
        <taxon>Leishmaniinae</taxon>
        <taxon>Leishmania</taxon>
        <taxon>lizard Leishmania</taxon>
    </lineage>
</organism>
<evidence type="ECO:0000313" key="10">
    <source>
        <dbReference type="EMBL" id="GET86331.1"/>
    </source>
</evidence>
<keyword evidence="5 7" id="KW-0720">Serine protease</keyword>
<dbReference type="InterPro" id="IPR051543">
    <property type="entry name" value="Serine_Peptidase_S9A"/>
</dbReference>
<gene>
    <name evidence="10" type="ORF">LtaPh_0908000</name>
</gene>
<dbReference type="PANTHER" id="PTHR11757:SF19">
    <property type="entry name" value="PROLYL ENDOPEPTIDASE-LIKE"/>
    <property type="match status" value="1"/>
</dbReference>
<dbReference type="SUPFAM" id="SSF53474">
    <property type="entry name" value="alpha/beta-Hydrolases"/>
    <property type="match status" value="1"/>
</dbReference>
<dbReference type="InterPro" id="IPR029058">
    <property type="entry name" value="AB_hydrolase_fold"/>
</dbReference>
<dbReference type="Pfam" id="PF02897">
    <property type="entry name" value="Peptidase_S9_N"/>
    <property type="match status" value="1"/>
</dbReference>
<dbReference type="FunFam" id="3.40.50.1820:FF:000005">
    <property type="entry name" value="Prolyl endopeptidase"/>
    <property type="match status" value="1"/>
</dbReference>
<keyword evidence="11" id="KW-1185">Reference proteome</keyword>
<proteinExistence type="inferred from homology"/>
<keyword evidence="3 7" id="KW-0645">Protease</keyword>
<comment type="similarity">
    <text evidence="2 7">Belongs to the peptidase S9A family.</text>
</comment>
<dbReference type="Proteomes" id="UP000419144">
    <property type="component" value="Unassembled WGS sequence"/>
</dbReference>
<comment type="caution">
    <text evidence="10">The sequence shown here is derived from an EMBL/GenBank/DDBJ whole genome shotgun (WGS) entry which is preliminary data.</text>
</comment>
<accession>A0A640KB03</accession>
<dbReference type="Gene3D" id="2.130.10.120">
    <property type="entry name" value="Prolyl oligopeptidase, N-terminal domain"/>
    <property type="match status" value="1"/>
</dbReference>
<evidence type="ECO:0000259" key="9">
    <source>
        <dbReference type="Pfam" id="PF02897"/>
    </source>
</evidence>
<reference evidence="10" key="1">
    <citation type="submission" date="2019-11" db="EMBL/GenBank/DDBJ databases">
        <title>Leishmania tarentolae CDS.</title>
        <authorList>
            <person name="Goto Y."/>
            <person name="Yamagishi J."/>
        </authorList>
    </citation>
    <scope>NUCLEOTIDE SEQUENCE [LARGE SCALE GENOMIC DNA]</scope>
    <source>
        <strain evidence="10">Parrot Tar II</strain>
    </source>
</reference>
<dbReference type="VEuPathDB" id="TriTrypDB:LtaPh_0908000"/>
<evidence type="ECO:0000256" key="6">
    <source>
        <dbReference type="ARBA" id="ARBA00045448"/>
    </source>
</evidence>
<feature type="domain" description="Peptidase S9 prolyl oligopeptidase catalytic" evidence="8">
    <location>
        <begin position="507"/>
        <end position="724"/>
    </location>
</feature>
<name>A0A640KB03_LEITA</name>
<dbReference type="GO" id="GO:0004252">
    <property type="term" value="F:serine-type endopeptidase activity"/>
    <property type="evidence" value="ECO:0007669"/>
    <property type="project" value="UniProtKB-UniRule"/>
</dbReference>
<evidence type="ECO:0000256" key="3">
    <source>
        <dbReference type="ARBA" id="ARBA00022670"/>
    </source>
</evidence>
<evidence type="ECO:0000256" key="5">
    <source>
        <dbReference type="ARBA" id="ARBA00022825"/>
    </source>
</evidence>
<protein>
    <recommendedName>
        <fullName evidence="7">Prolyl endopeptidase</fullName>
        <ecNumber evidence="7">3.4.21.-</ecNumber>
    </recommendedName>
</protein>
<dbReference type="OrthoDB" id="248387at2759"/>
<dbReference type="InterPro" id="IPR001375">
    <property type="entry name" value="Peptidase_S9_cat"/>
</dbReference>
<evidence type="ECO:0000256" key="7">
    <source>
        <dbReference type="RuleBase" id="RU368024"/>
    </source>
</evidence>
<dbReference type="SUPFAM" id="SSF50993">
    <property type="entry name" value="Peptidase/esterase 'gauge' domain"/>
    <property type="match status" value="1"/>
</dbReference>
<dbReference type="EMBL" id="BLBS01000010">
    <property type="protein sequence ID" value="GET86331.1"/>
    <property type="molecule type" value="Genomic_DNA"/>
</dbReference>
<dbReference type="InterPro" id="IPR002470">
    <property type="entry name" value="Peptidase_S9A"/>
</dbReference>
<dbReference type="PRINTS" id="PR00862">
    <property type="entry name" value="PROLIGOPTASE"/>
</dbReference>
<dbReference type="GO" id="GO:0006508">
    <property type="term" value="P:proteolysis"/>
    <property type="evidence" value="ECO:0007669"/>
    <property type="project" value="UniProtKB-KW"/>
</dbReference>
<comment type="catalytic activity">
    <reaction evidence="1">
        <text>Hydrolysis of Pro-|-Xaa &gt;&gt; Ala-|-Xaa in oligopeptides.</text>
        <dbReference type="EC" id="3.4.21.26"/>
    </reaction>
</comment>
<feature type="domain" description="Peptidase S9A N-terminal" evidence="9">
    <location>
        <begin position="30"/>
        <end position="447"/>
    </location>
</feature>
<evidence type="ECO:0000256" key="4">
    <source>
        <dbReference type="ARBA" id="ARBA00022801"/>
    </source>
</evidence>
<dbReference type="Pfam" id="PF00326">
    <property type="entry name" value="Peptidase_S9"/>
    <property type="match status" value="1"/>
</dbReference>